<feature type="region of interest" description="Disordered" evidence="1">
    <location>
        <begin position="2288"/>
        <end position="2330"/>
    </location>
</feature>
<evidence type="ECO:0000256" key="1">
    <source>
        <dbReference type="SAM" id="MobiDB-lite"/>
    </source>
</evidence>
<feature type="compositionally biased region" description="Basic and acidic residues" evidence="1">
    <location>
        <begin position="1274"/>
        <end position="1294"/>
    </location>
</feature>
<feature type="region of interest" description="Disordered" evidence="1">
    <location>
        <begin position="1053"/>
        <end position="1301"/>
    </location>
</feature>
<organism evidence="3 4">
    <name type="scientific">Edaphochlamys debaryana</name>
    <dbReference type="NCBI Taxonomy" id="47281"/>
    <lineage>
        <taxon>Eukaryota</taxon>
        <taxon>Viridiplantae</taxon>
        <taxon>Chlorophyta</taxon>
        <taxon>core chlorophytes</taxon>
        <taxon>Chlorophyceae</taxon>
        <taxon>CS clade</taxon>
        <taxon>Chlamydomonadales</taxon>
        <taxon>Chlamydomonadales incertae sedis</taxon>
        <taxon>Edaphochlamys</taxon>
    </lineage>
</organism>
<feature type="region of interest" description="Disordered" evidence="1">
    <location>
        <begin position="2082"/>
        <end position="2225"/>
    </location>
</feature>
<feature type="compositionally biased region" description="Low complexity" evidence="1">
    <location>
        <begin position="2168"/>
        <end position="2177"/>
    </location>
</feature>
<reference evidence="3" key="1">
    <citation type="journal article" date="2020" name="bioRxiv">
        <title>Comparative genomics of Chlamydomonas.</title>
        <authorList>
            <person name="Craig R.J."/>
            <person name="Hasan A.R."/>
            <person name="Ness R.W."/>
            <person name="Keightley P.D."/>
        </authorList>
    </citation>
    <scope>NUCLEOTIDE SEQUENCE</scope>
    <source>
        <strain evidence="3">CCAP 11/70</strain>
    </source>
</reference>
<feature type="compositionally biased region" description="Acidic residues" evidence="1">
    <location>
        <begin position="743"/>
        <end position="755"/>
    </location>
</feature>
<dbReference type="PANTHER" id="PTHR48125">
    <property type="entry name" value="LP07818P1"/>
    <property type="match status" value="1"/>
</dbReference>
<feature type="transmembrane region" description="Helical" evidence="2">
    <location>
        <begin position="2036"/>
        <end position="2055"/>
    </location>
</feature>
<feature type="region of interest" description="Disordered" evidence="1">
    <location>
        <begin position="1330"/>
        <end position="1739"/>
    </location>
</feature>
<feature type="compositionally biased region" description="Pro residues" evidence="1">
    <location>
        <begin position="1639"/>
        <end position="1652"/>
    </location>
</feature>
<feature type="compositionally biased region" description="Low complexity" evidence="1">
    <location>
        <begin position="1616"/>
        <end position="1626"/>
    </location>
</feature>
<feature type="compositionally biased region" description="Gly residues" evidence="1">
    <location>
        <begin position="63"/>
        <end position="77"/>
    </location>
</feature>
<feature type="compositionally biased region" description="Gly residues" evidence="1">
    <location>
        <begin position="790"/>
        <end position="818"/>
    </location>
</feature>
<feature type="transmembrane region" description="Helical" evidence="2">
    <location>
        <begin position="672"/>
        <end position="692"/>
    </location>
</feature>
<feature type="compositionally biased region" description="Low complexity" evidence="1">
    <location>
        <begin position="2299"/>
        <end position="2330"/>
    </location>
</feature>
<evidence type="ECO:0000256" key="2">
    <source>
        <dbReference type="SAM" id="Phobius"/>
    </source>
</evidence>
<protein>
    <recommendedName>
        <fullName evidence="5">Minus agglutinin</fullName>
    </recommendedName>
</protein>
<feature type="compositionally biased region" description="Pro residues" evidence="1">
    <location>
        <begin position="480"/>
        <end position="491"/>
    </location>
</feature>
<evidence type="ECO:0000313" key="4">
    <source>
        <dbReference type="Proteomes" id="UP000612055"/>
    </source>
</evidence>
<feature type="compositionally biased region" description="Low complexity" evidence="1">
    <location>
        <begin position="1653"/>
        <end position="1671"/>
    </location>
</feature>
<feature type="compositionally biased region" description="Gly residues" evidence="1">
    <location>
        <begin position="901"/>
        <end position="913"/>
    </location>
</feature>
<dbReference type="PANTHER" id="PTHR48125:SF10">
    <property type="entry name" value="OS12G0136300 PROTEIN"/>
    <property type="match status" value="1"/>
</dbReference>
<feature type="compositionally biased region" description="Low complexity" evidence="1">
    <location>
        <begin position="1705"/>
        <end position="1726"/>
    </location>
</feature>
<keyword evidence="4" id="KW-1185">Reference proteome</keyword>
<feature type="region of interest" description="Disordered" evidence="1">
    <location>
        <begin position="28"/>
        <end position="79"/>
    </location>
</feature>
<evidence type="ECO:0000313" key="3">
    <source>
        <dbReference type="EMBL" id="KAG2492660.1"/>
    </source>
</evidence>
<feature type="compositionally biased region" description="Basic and acidic residues" evidence="1">
    <location>
        <begin position="1188"/>
        <end position="1199"/>
    </location>
</feature>
<feature type="compositionally biased region" description="Gly residues" evidence="1">
    <location>
        <begin position="514"/>
        <end position="531"/>
    </location>
</feature>
<feature type="compositionally biased region" description="Basic and acidic residues" evidence="1">
    <location>
        <begin position="729"/>
        <end position="742"/>
    </location>
</feature>
<feature type="compositionally biased region" description="Pro residues" evidence="1">
    <location>
        <begin position="1576"/>
        <end position="1598"/>
    </location>
</feature>
<feature type="compositionally biased region" description="Basic and acidic residues" evidence="1">
    <location>
        <begin position="2092"/>
        <end position="2106"/>
    </location>
</feature>
<dbReference type="Proteomes" id="UP000612055">
    <property type="component" value="Unassembled WGS sequence"/>
</dbReference>
<keyword evidence="2" id="KW-0812">Transmembrane</keyword>
<feature type="compositionally biased region" description="Low complexity" evidence="1">
    <location>
        <begin position="2214"/>
        <end position="2225"/>
    </location>
</feature>
<sequence>MTNAGGGASSFEELLTLGSTGSAAGSLQAVQLSARPESSATFSPPPPSTASAPAGVSVRYMGTGSGSSPGSGSGTGSGLDAAWRLEPGGSGDYLVRLEVAGRTWWRWVVVDLDPPRLYGTLYVANASLPNSEPVAVGEQLEASSLRYLLAVLEVSEPVRPFNISAAAVLGGGARLVGATCYAAASSARDVAARASATPLTGDAGGAVTVSAGNAAVAADAAAPPPRISTAFDTSAAAAASAEALAATSGGYVQSCVLVLVAPGGSAPSVSLAAGAVVDLVGNPSAEPLLLSGQLEEPGSAPAADGAAAVASAALGGVFAGSALASASASFLSMMSTRSSLLQSAYHIQMLAMSSNLASPGVSGAYRQIARYLRWSLLGIKGNIPLLDSAFTSGQTTVNVSDAAADRLAVNADGTNPGGFPGNDSSPPSSAVFGDGNDPLLEALRNQPLTLVPPPGSRPPFPSLIVRRRGLRQAPAAALAAPPPAPRPPPPATGVTNDTGRDELVTWLQQVGAVNDGGGGGSRGNSSAGGGNKTSSDYVIGGAAAGGDGVVQIAPDGSVVVTAPPPGAAAPPMDAVPPPPPTASQPDLTYVADIQDLLYTLAVATIMMAALVVLHGIIILIYRLAVGPDVPWVLRFPRAEFILAGLLLVALTFYACLALGSPVGAPEWQASRLPAVLVLLLLAAPFALVLWWLTVCRWYLEETPTDLFMLGPHWQAFFGAMPGGGPGGEGKGEGEAGGKREAEAAAEEAGAEEEEAEDTYGLGPHWAMAPTGADPDALGYDDGLGGAGAFGGVPGSGGGRPGSLGGRYGDGGVDGGGAAGRLVPVGRAGRPRSLQTGESGRPGSALGGSGDGTDGTDGSGGAGGVWAAGGGSGSDGRRPRSLQVGQSGRPGSSSANDADDNAGGGVWASGGSGADGRRPRSLQAGNSSDGAYGSIGAGGQAGSGGDGNRSVGLDVNGYGQPGSGDGTGSGDGGGYTVGGAAGAGTGASGDGSRLRSLQASASGRPGSGSGDGAGAGGAFAVGGSAAAGAGSAGGGLSAAGFAVAAGAALGAGAAVTGGGKGRNSVGGNFRPGRGLRKPAGSVDANGNASGGSGSGGRPDVGGDFQRGRGPRDLADGDAGGSGRWGGLEDDGGGYVSGGPRTTDRRRPVGGSLSRDAGGDGDGGWGSRPGSLRRGGAADGGGDNTLMSGGDRRGRRPEPEMRPLPPLASPAPPAPPPAAGRSDNLMTAGGRRPRDEDPDATSPLVAHISTAEDLDTTTTTSDLLSSNLMTAGGYRPRAESPDPGEDLRPKPEPEAPKKKKAGSIDPAIAAMALNPMAVPRASVLMAPDVAMAAAAARAAAKRPPPQGTVPLPALRESPGGDAGSRAAPPPAAGEGRVLTTASVTAGRDTASRLLHPTARARSLAPPHSSSGGLDAGQTGLPRPRSLAGTPPTGAAAAAAAATAKAAAAAKPGDGSGDEDEDGVRSEALPPPPPPMRFNSRAGLGSALRPVPTAAAAGDGGDGTVLGAPPPPPRARPPGSVSNNAPIPMAPPSKAARTGSDPRAELAPKPASVGGGGGGGAGPSPLSCVFRFMTAPNAKPTPAPPPPEPEPAAAAPPPAAPAPRTLGWFSGPAAPTPTAPAAAVVPSPSLKRSPSARRDDGPPSPGLALPLPPGPATAADAAASPRTAAAMPTRSPQASIVVMPAPAGPQWPARRRRRGGVDGDDDGAAGPIAEATEDGAAADPAAAAASSSGRLPPLRLDSASHRSGAIGLAPASPRTRAVYFNPLSHSNARPSLGPGPASPRSSLGPYSPTPPPGAPPRGSVVRPFGSPSIISVRAPSHSQHRSRRPSVLAGPSEHGSVVLVGGSGGLGNKPPVADEYDESGYDKPYPMFVSAEDRAATGPLAPPDVDLKLIPEYPGKFVAMYRLRYRPGCWPLRLRVTPPIPFLARFEFLFEDAIGEGAQQVGRETKAILSVTAVNFTHKAACAVVFGTFGLRLRSAAQLGLLVALQAAMLAYLAAARPFVEWQLLSVEVACHALELTLFACALALLRALPDNAAPTTYIMIVCFFLVALLVLVYEIRRLWLMLKAAWHMWRNRGAGANRDSHLITAEEEGAEGRDGKDGRGRDGRGSGGSRASRGSRGSRGSRDSGGRRSPQAQEPRARGTRGSGAEAGSGEEWDARGEQATEAEEQAAARAEPAGPLSPVRGPTTVSNASAPPRARNGSVAAGALRPKRRSSAASAEAASVAAAAPAPLLAPAQDSAVEAVVAGAMQQAEAGVEGEVGPGKEAQHEAEAGDVVEVVKVAGEMQVAEAAGGEAEGEAAEAPRAPPLLEAPASPTRRLLLPPLAARPADV</sequence>
<feature type="transmembrane region" description="Helical" evidence="2">
    <location>
        <begin position="1977"/>
        <end position="1996"/>
    </location>
</feature>
<feature type="compositionally biased region" description="Gly residues" evidence="1">
    <location>
        <begin position="1087"/>
        <end position="1098"/>
    </location>
</feature>
<gene>
    <name evidence="3" type="ORF">HYH03_009075</name>
</gene>
<dbReference type="OrthoDB" id="551878at2759"/>
<comment type="caution">
    <text evidence="3">The sequence shown here is derived from an EMBL/GenBank/DDBJ whole genome shotgun (WGS) entry which is preliminary data.</text>
</comment>
<keyword evidence="2" id="KW-0472">Membrane</keyword>
<feature type="compositionally biased region" description="Basic and acidic residues" evidence="1">
    <location>
        <begin position="1104"/>
        <end position="1113"/>
    </location>
</feature>
<accession>A0A835XZ53</accession>
<feature type="region of interest" description="Disordered" evidence="1">
    <location>
        <begin position="1761"/>
        <end position="1858"/>
    </location>
</feature>
<feature type="compositionally biased region" description="Gly residues" evidence="1">
    <location>
        <begin position="1550"/>
        <end position="1559"/>
    </location>
</feature>
<feature type="compositionally biased region" description="Gly residues" evidence="1">
    <location>
        <begin position="932"/>
        <end position="946"/>
    </location>
</feature>
<feature type="region of interest" description="Disordered" evidence="1">
    <location>
        <begin position="511"/>
        <end position="532"/>
    </location>
</feature>
<feature type="compositionally biased region" description="Gly residues" evidence="1">
    <location>
        <begin position="844"/>
        <end position="873"/>
    </location>
</feature>
<feature type="transmembrane region" description="Helical" evidence="2">
    <location>
        <begin position="596"/>
        <end position="620"/>
    </location>
</feature>
<name>A0A835XZ53_9CHLO</name>
<proteinExistence type="predicted"/>
<feature type="region of interest" description="Disordered" evidence="1">
    <location>
        <begin position="721"/>
        <end position="755"/>
    </location>
</feature>
<feature type="transmembrane region" description="Helical" evidence="2">
    <location>
        <begin position="306"/>
        <end position="331"/>
    </location>
</feature>
<feature type="region of interest" description="Disordered" evidence="1">
    <location>
        <begin position="2252"/>
        <end position="2272"/>
    </location>
</feature>
<feature type="compositionally biased region" description="Polar residues" evidence="1">
    <location>
        <begin position="882"/>
        <end position="895"/>
    </location>
</feature>
<feature type="region of interest" description="Disordered" evidence="1">
    <location>
        <begin position="409"/>
        <end position="438"/>
    </location>
</feature>
<feature type="transmembrane region" description="Helical" evidence="2">
    <location>
        <begin position="2008"/>
        <end position="2030"/>
    </location>
</feature>
<feature type="region of interest" description="Disordered" evidence="1">
    <location>
        <begin position="471"/>
        <end position="498"/>
    </location>
</feature>
<feature type="compositionally biased region" description="Low complexity" evidence="1">
    <location>
        <begin position="1254"/>
        <end position="1264"/>
    </location>
</feature>
<feature type="compositionally biased region" description="Low complexity" evidence="1">
    <location>
        <begin position="1425"/>
        <end position="1450"/>
    </location>
</feature>
<feature type="region of interest" description="Disordered" evidence="1">
    <location>
        <begin position="790"/>
        <end position="1011"/>
    </location>
</feature>
<feature type="transmembrane region" description="Helical" evidence="2">
    <location>
        <begin position="640"/>
        <end position="660"/>
    </location>
</feature>
<evidence type="ECO:0008006" key="5">
    <source>
        <dbReference type="Google" id="ProtNLM"/>
    </source>
</evidence>
<feature type="compositionally biased region" description="Pro residues" evidence="1">
    <location>
        <begin position="1200"/>
        <end position="1216"/>
    </location>
</feature>
<dbReference type="EMBL" id="JAEHOE010000043">
    <property type="protein sequence ID" value="KAG2492660.1"/>
    <property type="molecule type" value="Genomic_DNA"/>
</dbReference>
<keyword evidence="2" id="KW-1133">Transmembrane helix</keyword>
<feature type="compositionally biased region" description="Gly residues" evidence="1">
    <location>
        <begin position="958"/>
        <end position="988"/>
    </location>
</feature>